<dbReference type="PRINTS" id="PR00154">
    <property type="entry name" value="AMPBINDING"/>
</dbReference>
<dbReference type="InterPro" id="IPR020459">
    <property type="entry name" value="AMP-binding"/>
</dbReference>
<dbReference type="PANTHER" id="PTHR45527">
    <property type="entry name" value="NONRIBOSOMAL PEPTIDE SYNTHETASE"/>
    <property type="match status" value="1"/>
</dbReference>
<protein>
    <submittedName>
        <fullName evidence="2">AMP-binding protein</fullName>
    </submittedName>
</protein>
<gene>
    <name evidence="2" type="ORF">PQQ68_36515</name>
</gene>
<sequence length="136" mass="14836">YPAARLTAMIADANVTRVVLDDANPAFEGCELVQVDDVGNESSEACGVAIDPEQLAYVIFTSGSTGRPKGVGITQANVSRLLSATRAQFAFDERDVWTLFHSYAFDFSVWEIFGALVHGARLVVVPYWSARDTRAF</sequence>
<dbReference type="InterPro" id="IPR020845">
    <property type="entry name" value="AMP-binding_CS"/>
</dbReference>
<dbReference type="Pfam" id="PF00501">
    <property type="entry name" value="AMP-binding"/>
    <property type="match status" value="1"/>
</dbReference>
<evidence type="ECO:0000313" key="3">
    <source>
        <dbReference type="Proteomes" id="UP001629367"/>
    </source>
</evidence>
<comment type="caution">
    <text evidence="2">The sequence shown here is derived from an EMBL/GenBank/DDBJ whole genome shotgun (WGS) entry which is preliminary data.</text>
</comment>
<dbReference type="EMBL" id="JAQQBZ010000089">
    <property type="protein sequence ID" value="MFM0598549.1"/>
    <property type="molecule type" value="Genomic_DNA"/>
</dbReference>
<accession>A0ABW9DJJ6</accession>
<keyword evidence="3" id="KW-1185">Reference proteome</keyword>
<feature type="non-terminal residue" evidence="2">
    <location>
        <position position="136"/>
    </location>
</feature>
<dbReference type="RefSeq" id="WP_408220336.1">
    <property type="nucleotide sequence ID" value="NZ_JAQQBZ010000089.1"/>
</dbReference>
<dbReference type="PANTHER" id="PTHR45527:SF14">
    <property type="entry name" value="PLIPASTATIN SYNTHASE SUBUNIT B"/>
    <property type="match status" value="1"/>
</dbReference>
<dbReference type="PROSITE" id="PS00455">
    <property type="entry name" value="AMP_BINDING"/>
    <property type="match status" value="1"/>
</dbReference>
<feature type="non-terminal residue" evidence="2">
    <location>
        <position position="1"/>
    </location>
</feature>
<feature type="domain" description="AMP-dependent synthetase/ligase" evidence="1">
    <location>
        <begin position="1"/>
        <end position="133"/>
    </location>
</feature>
<reference evidence="2 3" key="1">
    <citation type="journal article" date="2024" name="Chem. Sci.">
        <title>Discovery of megapolipeptins by genome mining of a Burkholderiales bacteria collection.</title>
        <authorList>
            <person name="Paulo B.S."/>
            <person name="Recchia M.J.J."/>
            <person name="Lee S."/>
            <person name="Fergusson C.H."/>
            <person name="Romanowski S.B."/>
            <person name="Hernandez A."/>
            <person name="Krull N."/>
            <person name="Liu D.Y."/>
            <person name="Cavanagh H."/>
            <person name="Bos A."/>
            <person name="Gray C.A."/>
            <person name="Murphy B.T."/>
            <person name="Linington R.G."/>
            <person name="Eustaquio A.S."/>
        </authorList>
    </citation>
    <scope>NUCLEOTIDE SEQUENCE [LARGE SCALE GENOMIC DNA]</scope>
    <source>
        <strain evidence="2 3">RL17-335-BIF-A</strain>
    </source>
</reference>
<evidence type="ECO:0000259" key="1">
    <source>
        <dbReference type="Pfam" id="PF00501"/>
    </source>
</evidence>
<organism evidence="2 3">
    <name type="scientific">Paraburkholderia dilworthii</name>
    <dbReference type="NCBI Taxonomy" id="948106"/>
    <lineage>
        <taxon>Bacteria</taxon>
        <taxon>Pseudomonadati</taxon>
        <taxon>Pseudomonadota</taxon>
        <taxon>Betaproteobacteria</taxon>
        <taxon>Burkholderiales</taxon>
        <taxon>Burkholderiaceae</taxon>
        <taxon>Paraburkholderia</taxon>
    </lineage>
</organism>
<evidence type="ECO:0000313" key="2">
    <source>
        <dbReference type="EMBL" id="MFM0598549.1"/>
    </source>
</evidence>
<name>A0ABW9DJJ6_9BURK</name>
<dbReference type="Gene3D" id="3.40.50.980">
    <property type="match status" value="2"/>
</dbReference>
<dbReference type="Proteomes" id="UP001629367">
    <property type="component" value="Unassembled WGS sequence"/>
</dbReference>
<dbReference type="InterPro" id="IPR000873">
    <property type="entry name" value="AMP-dep_synth/lig_dom"/>
</dbReference>
<dbReference type="SUPFAM" id="SSF56801">
    <property type="entry name" value="Acetyl-CoA synthetase-like"/>
    <property type="match status" value="1"/>
</dbReference>
<proteinExistence type="predicted"/>